<proteinExistence type="predicted"/>
<evidence type="ECO:0000313" key="1">
    <source>
        <dbReference type="EMBL" id="JAE12537.1"/>
    </source>
</evidence>
<accession>A0A0A9FJN1</accession>
<reference evidence="1" key="1">
    <citation type="submission" date="2014-09" db="EMBL/GenBank/DDBJ databases">
        <authorList>
            <person name="Magalhaes I.L.F."/>
            <person name="Oliveira U."/>
            <person name="Santos F.R."/>
            <person name="Vidigal T.H.D.A."/>
            <person name="Brescovit A.D."/>
            <person name="Santos A.J."/>
        </authorList>
    </citation>
    <scope>NUCLEOTIDE SEQUENCE</scope>
    <source>
        <tissue evidence="1">Shoot tissue taken approximately 20 cm above the soil surface</tissue>
    </source>
</reference>
<dbReference type="AlphaFoldDB" id="A0A0A9FJN1"/>
<protein>
    <submittedName>
        <fullName evidence="1">Uncharacterized protein</fullName>
    </submittedName>
</protein>
<organism evidence="1">
    <name type="scientific">Arundo donax</name>
    <name type="common">Giant reed</name>
    <name type="synonym">Donax arundinaceus</name>
    <dbReference type="NCBI Taxonomy" id="35708"/>
    <lineage>
        <taxon>Eukaryota</taxon>
        <taxon>Viridiplantae</taxon>
        <taxon>Streptophyta</taxon>
        <taxon>Embryophyta</taxon>
        <taxon>Tracheophyta</taxon>
        <taxon>Spermatophyta</taxon>
        <taxon>Magnoliopsida</taxon>
        <taxon>Liliopsida</taxon>
        <taxon>Poales</taxon>
        <taxon>Poaceae</taxon>
        <taxon>PACMAD clade</taxon>
        <taxon>Arundinoideae</taxon>
        <taxon>Arundineae</taxon>
        <taxon>Arundo</taxon>
    </lineage>
</organism>
<dbReference type="EMBL" id="GBRH01185359">
    <property type="protein sequence ID" value="JAE12537.1"/>
    <property type="molecule type" value="Transcribed_RNA"/>
</dbReference>
<name>A0A0A9FJN1_ARUDO</name>
<sequence>MLLNLPISGGIGPENRFWFISSDDRFCSSDSSTGRLPVSMLPPNRSCVRVLHAFTPGGILPTRQFDPRLKNMSLWYLQR</sequence>
<reference evidence="1" key="2">
    <citation type="journal article" date="2015" name="Data Brief">
        <title>Shoot transcriptome of the giant reed, Arundo donax.</title>
        <authorList>
            <person name="Barrero R.A."/>
            <person name="Guerrero F.D."/>
            <person name="Moolhuijzen P."/>
            <person name="Goolsby J.A."/>
            <person name="Tidwell J."/>
            <person name="Bellgard S.E."/>
            <person name="Bellgard M.I."/>
        </authorList>
    </citation>
    <scope>NUCLEOTIDE SEQUENCE</scope>
    <source>
        <tissue evidence="1">Shoot tissue taken approximately 20 cm above the soil surface</tissue>
    </source>
</reference>